<feature type="domain" description="Peptidase S1" evidence="11">
    <location>
        <begin position="45"/>
        <end position="282"/>
    </location>
</feature>
<keyword evidence="7" id="KW-0865">Zymogen</keyword>
<dbReference type="InterPro" id="IPR018114">
    <property type="entry name" value="TRYPSIN_HIS"/>
</dbReference>
<evidence type="ECO:0000259" key="11">
    <source>
        <dbReference type="PROSITE" id="PS50240"/>
    </source>
</evidence>
<name>A0AAJ6VWH0_9ACAR</name>
<dbReference type="PRINTS" id="PR00722">
    <property type="entry name" value="CHYMOTRYPSIN"/>
</dbReference>
<gene>
    <name evidence="13" type="primary">LOC100901819</name>
</gene>
<keyword evidence="8" id="KW-1015">Disulfide bond</keyword>
<keyword evidence="2" id="KW-0964">Secreted</keyword>
<dbReference type="AlphaFoldDB" id="A0AAJ6VWH0"/>
<dbReference type="RefSeq" id="XP_003740761.2">
    <property type="nucleotide sequence ID" value="XM_003740713.2"/>
</dbReference>
<evidence type="ECO:0000256" key="2">
    <source>
        <dbReference type="ARBA" id="ARBA00022525"/>
    </source>
</evidence>
<evidence type="ECO:0000256" key="8">
    <source>
        <dbReference type="ARBA" id="ARBA00023157"/>
    </source>
</evidence>
<dbReference type="GO" id="GO:0005576">
    <property type="term" value="C:extracellular region"/>
    <property type="evidence" value="ECO:0007669"/>
    <property type="project" value="UniProtKB-SubCell"/>
</dbReference>
<dbReference type="Pfam" id="PF00089">
    <property type="entry name" value="Trypsin"/>
    <property type="match status" value="1"/>
</dbReference>
<dbReference type="PANTHER" id="PTHR24252:SF7">
    <property type="entry name" value="HYALIN"/>
    <property type="match status" value="1"/>
</dbReference>
<dbReference type="InterPro" id="IPR001314">
    <property type="entry name" value="Peptidase_S1A"/>
</dbReference>
<evidence type="ECO:0000313" key="13">
    <source>
        <dbReference type="RefSeq" id="XP_003740761.2"/>
    </source>
</evidence>
<evidence type="ECO:0000256" key="6">
    <source>
        <dbReference type="ARBA" id="ARBA00022825"/>
    </source>
</evidence>
<dbReference type="InterPro" id="IPR043504">
    <property type="entry name" value="Peptidase_S1_PA_chymotrypsin"/>
</dbReference>
<dbReference type="Proteomes" id="UP000694867">
    <property type="component" value="Unplaced"/>
</dbReference>
<evidence type="ECO:0000256" key="7">
    <source>
        <dbReference type="ARBA" id="ARBA00023145"/>
    </source>
</evidence>
<dbReference type="GO" id="GO:0006508">
    <property type="term" value="P:proteolysis"/>
    <property type="evidence" value="ECO:0007669"/>
    <property type="project" value="UniProtKB-KW"/>
</dbReference>
<dbReference type="PROSITE" id="PS00134">
    <property type="entry name" value="TRYPSIN_HIS"/>
    <property type="match status" value="1"/>
</dbReference>
<evidence type="ECO:0000256" key="4">
    <source>
        <dbReference type="ARBA" id="ARBA00022729"/>
    </source>
</evidence>
<dbReference type="KEGG" id="goe:100901819"/>
<evidence type="ECO:0000256" key="10">
    <source>
        <dbReference type="SAM" id="SignalP"/>
    </source>
</evidence>
<keyword evidence="6 9" id="KW-0720">Serine protease</keyword>
<keyword evidence="5 9" id="KW-0378">Hydrolase</keyword>
<dbReference type="SUPFAM" id="SSF50494">
    <property type="entry name" value="Trypsin-like serine proteases"/>
    <property type="match status" value="1"/>
</dbReference>
<evidence type="ECO:0000256" key="9">
    <source>
        <dbReference type="RuleBase" id="RU363034"/>
    </source>
</evidence>
<dbReference type="InterPro" id="IPR001254">
    <property type="entry name" value="Trypsin_dom"/>
</dbReference>
<evidence type="ECO:0000256" key="5">
    <source>
        <dbReference type="ARBA" id="ARBA00022801"/>
    </source>
</evidence>
<evidence type="ECO:0000313" key="12">
    <source>
        <dbReference type="Proteomes" id="UP000694867"/>
    </source>
</evidence>
<feature type="chain" id="PRO_5042493517" evidence="10">
    <location>
        <begin position="25"/>
        <end position="294"/>
    </location>
</feature>
<protein>
    <submittedName>
        <fullName evidence="13">Chymotrypsin-like elastase family member 2A</fullName>
    </submittedName>
</protein>
<reference evidence="13" key="1">
    <citation type="submission" date="2025-08" db="UniProtKB">
        <authorList>
            <consortium name="RefSeq"/>
        </authorList>
    </citation>
    <scope>IDENTIFICATION</scope>
</reference>
<dbReference type="GO" id="GO:0004252">
    <property type="term" value="F:serine-type endopeptidase activity"/>
    <property type="evidence" value="ECO:0007669"/>
    <property type="project" value="InterPro"/>
</dbReference>
<keyword evidence="3 9" id="KW-0645">Protease</keyword>
<dbReference type="InterPro" id="IPR009003">
    <property type="entry name" value="Peptidase_S1_PA"/>
</dbReference>
<accession>A0AAJ6VWH0</accession>
<feature type="signal peptide" evidence="10">
    <location>
        <begin position="1"/>
        <end position="24"/>
    </location>
</feature>
<dbReference type="PROSITE" id="PS00135">
    <property type="entry name" value="TRYPSIN_SER"/>
    <property type="match status" value="1"/>
</dbReference>
<dbReference type="Gene3D" id="2.40.10.10">
    <property type="entry name" value="Trypsin-like serine proteases"/>
    <property type="match status" value="1"/>
</dbReference>
<comment type="subcellular location">
    <subcellularLocation>
        <location evidence="1">Secreted</location>
    </subcellularLocation>
</comment>
<keyword evidence="4 10" id="KW-0732">Signal</keyword>
<dbReference type="CDD" id="cd00190">
    <property type="entry name" value="Tryp_SPc"/>
    <property type="match status" value="1"/>
</dbReference>
<dbReference type="SMART" id="SM00020">
    <property type="entry name" value="Tryp_SPc"/>
    <property type="match status" value="1"/>
</dbReference>
<dbReference type="FunFam" id="2.40.10.10:FF:000146">
    <property type="entry name" value="Serine protease 53"/>
    <property type="match status" value="1"/>
</dbReference>
<keyword evidence="12" id="KW-1185">Reference proteome</keyword>
<dbReference type="PROSITE" id="PS50240">
    <property type="entry name" value="TRYPSIN_DOM"/>
    <property type="match status" value="1"/>
</dbReference>
<evidence type="ECO:0000256" key="1">
    <source>
        <dbReference type="ARBA" id="ARBA00004613"/>
    </source>
</evidence>
<sequence>MESRFGSLEFTMLLPLTTLALIASITCELHCGEPVVQPQLIDLNIIGGQEALPKAFPWQAGLYTKPRFNLPSFNHGSHFCGGALIDNRTVITAAHCLGMSISAVRVHLGSHQRSTKDDGEIFVDIKDVCPHPSWRGQLNDIGIVRLDREVTFTDAIRPICLPEPNEEVSQNDKLYVTGWGYTSSGVEQKPAEVLMQARQMQITKEQCRNLRPTNPEKLICTLHSRGSSCHGDSGGPLQIKRGKYWQLQGVVSGGPPICGTPDWPMYYTEVSKYFDWIEAYKKSPNPTFDSSICG</sequence>
<dbReference type="InterPro" id="IPR033116">
    <property type="entry name" value="TRYPSIN_SER"/>
</dbReference>
<dbReference type="GeneID" id="100901819"/>
<evidence type="ECO:0000256" key="3">
    <source>
        <dbReference type="ARBA" id="ARBA00022670"/>
    </source>
</evidence>
<dbReference type="PANTHER" id="PTHR24252">
    <property type="entry name" value="ACROSIN-RELATED"/>
    <property type="match status" value="1"/>
</dbReference>
<organism evidence="12 13">
    <name type="scientific">Galendromus occidentalis</name>
    <name type="common">western predatory mite</name>
    <dbReference type="NCBI Taxonomy" id="34638"/>
    <lineage>
        <taxon>Eukaryota</taxon>
        <taxon>Metazoa</taxon>
        <taxon>Ecdysozoa</taxon>
        <taxon>Arthropoda</taxon>
        <taxon>Chelicerata</taxon>
        <taxon>Arachnida</taxon>
        <taxon>Acari</taxon>
        <taxon>Parasitiformes</taxon>
        <taxon>Mesostigmata</taxon>
        <taxon>Gamasina</taxon>
        <taxon>Phytoseioidea</taxon>
        <taxon>Phytoseiidae</taxon>
        <taxon>Typhlodrominae</taxon>
        <taxon>Galendromus</taxon>
    </lineage>
</organism>
<proteinExistence type="predicted"/>